<gene>
    <name evidence="2" type="ORF">FNJ47_40640</name>
</gene>
<sequence length="66" mass="7156">MGYPQAHGRSTAVGIVVPGLVPGIHVFLPNRPSKQDVDGRVKPGHHEILRQNRSDQILLGDDLAQP</sequence>
<protein>
    <submittedName>
        <fullName evidence="2">Uncharacterized protein</fullName>
    </submittedName>
</protein>
<dbReference type="AlphaFoldDB" id="A0A6P1BWG7"/>
<feature type="region of interest" description="Disordered" evidence="1">
    <location>
        <begin position="46"/>
        <end position="66"/>
    </location>
</feature>
<keyword evidence="3" id="KW-1185">Reference proteome</keyword>
<organism evidence="2 3">
    <name type="scientific">Bradyrhizobium uaiense</name>
    <dbReference type="NCBI Taxonomy" id="2594946"/>
    <lineage>
        <taxon>Bacteria</taxon>
        <taxon>Pseudomonadati</taxon>
        <taxon>Pseudomonadota</taxon>
        <taxon>Alphaproteobacteria</taxon>
        <taxon>Hyphomicrobiales</taxon>
        <taxon>Nitrobacteraceae</taxon>
        <taxon>Bradyrhizobium</taxon>
    </lineage>
</organism>
<evidence type="ECO:0000313" key="3">
    <source>
        <dbReference type="Proteomes" id="UP000468531"/>
    </source>
</evidence>
<dbReference type="EMBL" id="VKHP01000284">
    <property type="protein sequence ID" value="NEV01902.1"/>
    <property type="molecule type" value="Genomic_DNA"/>
</dbReference>
<evidence type="ECO:0000313" key="2">
    <source>
        <dbReference type="EMBL" id="NEV01902.1"/>
    </source>
</evidence>
<reference evidence="2 3" key="1">
    <citation type="journal article" date="2020" name="Arch. Microbiol.">
        <title>Bradyrhizobium uaiense sp. nov., a new highly efficient cowpea symbiont.</title>
        <authorList>
            <person name="Cabral Michel D."/>
            <person name="Azarias Guimaraes A."/>
            <person name="Martins da Costa E."/>
            <person name="Soares de Carvalho T."/>
            <person name="Balsanelli E."/>
            <person name="Willems A."/>
            <person name="Maltempi de Souza E."/>
            <person name="de Souza Moreira F.M."/>
        </authorList>
    </citation>
    <scope>NUCLEOTIDE SEQUENCE [LARGE SCALE GENOMIC DNA]</scope>
    <source>
        <strain evidence="2 3">UFLA 03-164</strain>
    </source>
</reference>
<comment type="caution">
    <text evidence="2">The sequence shown here is derived from an EMBL/GenBank/DDBJ whole genome shotgun (WGS) entry which is preliminary data.</text>
</comment>
<evidence type="ECO:0000256" key="1">
    <source>
        <dbReference type="SAM" id="MobiDB-lite"/>
    </source>
</evidence>
<name>A0A6P1BWG7_9BRAD</name>
<proteinExistence type="predicted"/>
<accession>A0A6P1BWG7</accession>
<dbReference type="Proteomes" id="UP000468531">
    <property type="component" value="Unassembled WGS sequence"/>
</dbReference>